<proteinExistence type="predicted"/>
<evidence type="ECO:0000256" key="7">
    <source>
        <dbReference type="ARBA" id="ARBA00023136"/>
    </source>
</evidence>
<dbReference type="PANTHER" id="PTHR30574:SF1">
    <property type="entry name" value="SULPHUR TRANSPORT DOMAIN-CONTAINING PROTEIN"/>
    <property type="match status" value="1"/>
</dbReference>
<dbReference type="PANTHER" id="PTHR30574">
    <property type="entry name" value="INNER MEMBRANE PROTEIN YEDE"/>
    <property type="match status" value="1"/>
</dbReference>
<evidence type="ECO:0000256" key="1">
    <source>
        <dbReference type="ARBA" id="ARBA00004429"/>
    </source>
</evidence>
<keyword evidence="3" id="KW-1003">Cell membrane</keyword>
<evidence type="ECO:0000256" key="2">
    <source>
        <dbReference type="ARBA" id="ARBA00022448"/>
    </source>
</evidence>
<feature type="transmembrane region" description="Helical" evidence="8">
    <location>
        <begin position="254"/>
        <end position="274"/>
    </location>
</feature>
<feature type="transmembrane region" description="Helical" evidence="8">
    <location>
        <begin position="88"/>
        <end position="108"/>
    </location>
</feature>
<dbReference type="InterPro" id="IPR046513">
    <property type="entry name" value="DUF6691"/>
</dbReference>
<accession>A0ABD3M4P3</accession>
<keyword evidence="4" id="KW-0997">Cell inner membrane</keyword>
<gene>
    <name evidence="9" type="ORF">ACHAWU_003030</name>
</gene>
<evidence type="ECO:0000256" key="4">
    <source>
        <dbReference type="ARBA" id="ARBA00022519"/>
    </source>
</evidence>
<evidence type="ECO:0000256" key="6">
    <source>
        <dbReference type="ARBA" id="ARBA00022989"/>
    </source>
</evidence>
<keyword evidence="6 8" id="KW-1133">Transmembrane helix</keyword>
<comment type="subcellular location">
    <subcellularLocation>
        <location evidence="1">Cell inner membrane</location>
        <topology evidence="1">Multi-pass membrane protein</topology>
    </subcellularLocation>
</comment>
<feature type="transmembrane region" description="Helical" evidence="8">
    <location>
        <begin position="173"/>
        <end position="192"/>
    </location>
</feature>
<evidence type="ECO:0000313" key="10">
    <source>
        <dbReference type="Proteomes" id="UP001530293"/>
    </source>
</evidence>
<organism evidence="9 10">
    <name type="scientific">Discostella pseudostelligera</name>
    <dbReference type="NCBI Taxonomy" id="259834"/>
    <lineage>
        <taxon>Eukaryota</taxon>
        <taxon>Sar</taxon>
        <taxon>Stramenopiles</taxon>
        <taxon>Ochrophyta</taxon>
        <taxon>Bacillariophyta</taxon>
        <taxon>Coscinodiscophyceae</taxon>
        <taxon>Thalassiosirophycidae</taxon>
        <taxon>Stephanodiscales</taxon>
        <taxon>Stephanodiscaceae</taxon>
        <taxon>Discostella</taxon>
    </lineage>
</organism>
<dbReference type="Pfam" id="PF20398">
    <property type="entry name" value="DUF6691"/>
    <property type="match status" value="1"/>
</dbReference>
<keyword evidence="7 8" id="KW-0472">Membrane</keyword>
<comment type="caution">
    <text evidence="9">The sequence shown here is derived from an EMBL/GenBank/DDBJ whole genome shotgun (WGS) entry which is preliminary data.</text>
</comment>
<feature type="transmembrane region" description="Helical" evidence="8">
    <location>
        <begin position="213"/>
        <end position="234"/>
    </location>
</feature>
<keyword evidence="5 8" id="KW-0812">Transmembrane</keyword>
<evidence type="ECO:0008006" key="11">
    <source>
        <dbReference type="Google" id="ProtNLM"/>
    </source>
</evidence>
<protein>
    <recommendedName>
        <fullName evidence="11">Sulphur transport domain-containing protein</fullName>
    </recommendedName>
</protein>
<evidence type="ECO:0000256" key="3">
    <source>
        <dbReference type="ARBA" id="ARBA00022475"/>
    </source>
</evidence>
<evidence type="ECO:0000256" key="8">
    <source>
        <dbReference type="SAM" id="Phobius"/>
    </source>
</evidence>
<dbReference type="AlphaFoldDB" id="A0ABD3M4P3"/>
<dbReference type="Proteomes" id="UP001530293">
    <property type="component" value="Unassembled WGS sequence"/>
</dbReference>
<feature type="transmembrane region" description="Helical" evidence="8">
    <location>
        <begin position="20"/>
        <end position="45"/>
    </location>
</feature>
<sequence length="376" mass="39982">MSLNSINPMQGLMGGSLIGLSAATLLLFNGDILGASGLMSSFVIAPMRNLSDPSQQWKLAFLASFCFTTRLYLRMIDSDALIEEMPGGLPIVSSLGFVIGGFCVGFGTKRGNGCTSGHGICGLARLSTRSLAAVLSFMTSGIVTSTILCAAASPFRQDITSTAENLPTDATLNIGTVIAALAIGVTMQAFLRKTPQNINTPEKEELDNSRRKIIPAAISATFFSVGLMVSKMTLSSKVLGFLNVNGFKDGTWDPTLAFVMGGGLIVSFLSYQWVKGFNCFSNVNALECPLGQKDSLGKFNVPTNAVIDSKLLIGEAIFGLGWGIAGLCPGPAMVHACAGYPNVLFRWWPGFFIGSYLAEHFESLTSKLHLSRKDIK</sequence>
<dbReference type="GO" id="GO:0005886">
    <property type="term" value="C:plasma membrane"/>
    <property type="evidence" value="ECO:0007669"/>
    <property type="project" value="UniProtKB-SubCell"/>
</dbReference>
<evidence type="ECO:0000313" key="9">
    <source>
        <dbReference type="EMBL" id="KAL3758959.1"/>
    </source>
</evidence>
<evidence type="ECO:0000256" key="5">
    <source>
        <dbReference type="ARBA" id="ARBA00022692"/>
    </source>
</evidence>
<dbReference type="EMBL" id="JALLBG020000215">
    <property type="protein sequence ID" value="KAL3758959.1"/>
    <property type="molecule type" value="Genomic_DNA"/>
</dbReference>
<name>A0ABD3M4P3_9STRA</name>
<reference evidence="9 10" key="1">
    <citation type="submission" date="2024-10" db="EMBL/GenBank/DDBJ databases">
        <title>Updated reference genomes for cyclostephanoid diatoms.</title>
        <authorList>
            <person name="Roberts W.R."/>
            <person name="Alverson A.J."/>
        </authorList>
    </citation>
    <scope>NUCLEOTIDE SEQUENCE [LARGE SCALE GENOMIC DNA]</scope>
    <source>
        <strain evidence="9 10">AJA232-27</strain>
    </source>
</reference>
<keyword evidence="2" id="KW-0813">Transport</keyword>
<keyword evidence="10" id="KW-1185">Reference proteome</keyword>
<dbReference type="InterPro" id="IPR007272">
    <property type="entry name" value="Sulf_transp_TsuA/YedE"/>
</dbReference>
<feature type="transmembrane region" description="Helical" evidence="8">
    <location>
        <begin position="129"/>
        <end position="153"/>
    </location>
</feature>